<feature type="domain" description="LysM" evidence="2">
    <location>
        <begin position="125"/>
        <end position="168"/>
    </location>
</feature>
<feature type="compositionally biased region" description="Basic and acidic residues" evidence="1">
    <location>
        <begin position="196"/>
        <end position="238"/>
    </location>
</feature>
<evidence type="ECO:0000259" key="2">
    <source>
        <dbReference type="PROSITE" id="PS51782"/>
    </source>
</evidence>
<dbReference type="SUPFAM" id="SSF54106">
    <property type="entry name" value="LysM domain"/>
    <property type="match status" value="3"/>
</dbReference>
<evidence type="ECO:0000313" key="3">
    <source>
        <dbReference type="EMBL" id="SIS68904.1"/>
    </source>
</evidence>
<dbReference type="Proteomes" id="UP000186026">
    <property type="component" value="Unassembled WGS sequence"/>
</dbReference>
<dbReference type="PANTHER" id="PTHR33734">
    <property type="entry name" value="LYSM DOMAIN-CONTAINING GPI-ANCHORED PROTEIN 2"/>
    <property type="match status" value="1"/>
</dbReference>
<dbReference type="CDD" id="cd00118">
    <property type="entry name" value="LysM"/>
    <property type="match status" value="3"/>
</dbReference>
<name>A0A1N7L518_9BACT</name>
<gene>
    <name evidence="3" type="ORF">SAMN05421761_10346</name>
</gene>
<dbReference type="SMART" id="SM00257">
    <property type="entry name" value="LysM"/>
    <property type="match status" value="3"/>
</dbReference>
<dbReference type="PANTHER" id="PTHR33734:SF22">
    <property type="entry name" value="MEMBRANE-BOUND LYTIC MUREIN TRANSGLYCOSYLASE D"/>
    <property type="match status" value="1"/>
</dbReference>
<dbReference type="GO" id="GO:0008932">
    <property type="term" value="F:lytic endotransglycosylase activity"/>
    <property type="evidence" value="ECO:0007669"/>
    <property type="project" value="TreeGrafter"/>
</dbReference>
<dbReference type="PROSITE" id="PS51782">
    <property type="entry name" value="LYSM"/>
    <property type="match status" value="3"/>
</dbReference>
<dbReference type="EMBL" id="FTOP01000003">
    <property type="protein sequence ID" value="SIS68904.1"/>
    <property type="molecule type" value="Genomic_DNA"/>
</dbReference>
<dbReference type="AlphaFoldDB" id="A0A1N7L518"/>
<feature type="domain" description="LysM" evidence="2">
    <location>
        <begin position="69"/>
        <end position="112"/>
    </location>
</feature>
<protein>
    <submittedName>
        <fullName evidence="3">LysM domain-containing protein</fullName>
    </submittedName>
</protein>
<feature type="compositionally biased region" description="Polar residues" evidence="1">
    <location>
        <begin position="239"/>
        <end position="248"/>
    </location>
</feature>
<feature type="region of interest" description="Disordered" evidence="1">
    <location>
        <begin position="195"/>
        <end position="248"/>
    </location>
</feature>
<dbReference type="Gene3D" id="3.10.350.10">
    <property type="entry name" value="LysM domain"/>
    <property type="match status" value="3"/>
</dbReference>
<reference evidence="4" key="1">
    <citation type="submission" date="2017-01" db="EMBL/GenBank/DDBJ databases">
        <authorList>
            <person name="Varghese N."/>
            <person name="Submissions S."/>
        </authorList>
    </citation>
    <scope>NUCLEOTIDE SEQUENCE [LARGE SCALE GENOMIC DNA]</scope>
    <source>
        <strain evidence="4">DSM 46698</strain>
    </source>
</reference>
<accession>A0A1N7L518</accession>
<organism evidence="3 4">
    <name type="scientific">Belliella pelovolcani</name>
    <dbReference type="NCBI Taxonomy" id="529505"/>
    <lineage>
        <taxon>Bacteria</taxon>
        <taxon>Pseudomonadati</taxon>
        <taxon>Bacteroidota</taxon>
        <taxon>Cytophagia</taxon>
        <taxon>Cytophagales</taxon>
        <taxon>Cyclobacteriaceae</taxon>
        <taxon>Belliella</taxon>
    </lineage>
</organism>
<dbReference type="Gene3D" id="2.40.40.10">
    <property type="entry name" value="RlpA-like domain"/>
    <property type="match status" value="1"/>
</dbReference>
<keyword evidence="4" id="KW-1185">Reference proteome</keyword>
<evidence type="ECO:0000256" key="1">
    <source>
        <dbReference type="SAM" id="MobiDB-lite"/>
    </source>
</evidence>
<evidence type="ECO:0000313" key="4">
    <source>
        <dbReference type="Proteomes" id="UP000186026"/>
    </source>
</evidence>
<feature type="domain" description="LysM" evidence="2">
    <location>
        <begin position="255"/>
        <end position="298"/>
    </location>
</feature>
<dbReference type="STRING" id="529505.SAMN05421761_10346"/>
<dbReference type="InterPro" id="IPR036779">
    <property type="entry name" value="LysM_dom_sf"/>
</dbReference>
<dbReference type="InterPro" id="IPR018392">
    <property type="entry name" value="LysM"/>
</dbReference>
<proteinExistence type="predicted"/>
<dbReference type="InterPro" id="IPR036908">
    <property type="entry name" value="RlpA-like_sf"/>
</dbReference>
<sequence length="425" mass="46752">MERFMEVLVSILVIEEINKKFVRVNLSINNMKRITLIALFVIFGLQSHAEGLTRLDSVGIEKIGGKTFIIHQVEQQETLFGISRRYSASVNDIVQANEVLKDGLKMGQRIRIPYIEPAALPTGSLVHNVAQGETLFAISKKYGVSVGDIMSWNDLKGNDLSLGQALVIQGVAAKEEPKIVAEAKVEVPAVAQANKARAEERKSEALAKAEEKKVEAKTKTEELRPREVPVREENRPRTADSNAANSELSFPGEWITHTVEQGETLFAVAKRYDSKVEDLITWNGLSSNNLSVGQKLKVGRGPSGPSTVPVVSSTVPVIVNNERSEATLTTTKTEDTSYKNIKETGLAEVIDGTGNHKKYLVLHRDAPVGTIMRVRNEENDITIFARVVGKLPNTGDNSRLVVKVSKAAFDQLRAVNSRFPVEVSY</sequence>
<dbReference type="Pfam" id="PF01476">
    <property type="entry name" value="LysM"/>
    <property type="match status" value="3"/>
</dbReference>